<evidence type="ECO:0000256" key="2">
    <source>
        <dbReference type="ARBA" id="ARBA00012321"/>
    </source>
</evidence>
<dbReference type="AlphaFoldDB" id="A0A423WVL6"/>
<dbReference type="Gene3D" id="3.20.20.70">
    <property type="entry name" value="Aldolase class I"/>
    <property type="match status" value="1"/>
</dbReference>
<dbReference type="SUPFAM" id="SSF51366">
    <property type="entry name" value="Ribulose-phoshate binding barrel"/>
    <property type="match status" value="1"/>
</dbReference>
<dbReference type="STRING" id="1230097.A0A423WVL6"/>
<dbReference type="Proteomes" id="UP000285146">
    <property type="component" value="Unassembled WGS sequence"/>
</dbReference>
<dbReference type="UniPathway" id="UPA00070">
    <property type="reaction ID" value="UER00120"/>
</dbReference>
<dbReference type="OrthoDB" id="10263753at2759"/>
<evidence type="ECO:0000256" key="6">
    <source>
        <dbReference type="ARBA" id="ARBA00033428"/>
    </source>
</evidence>
<evidence type="ECO:0000313" key="7">
    <source>
        <dbReference type="EMBL" id="ROW07508.1"/>
    </source>
</evidence>
<gene>
    <name evidence="7" type="ORF">VPNG_07143</name>
</gene>
<keyword evidence="4" id="KW-0210">Decarboxylase</keyword>
<dbReference type="EMBL" id="LKEB01000038">
    <property type="protein sequence ID" value="ROW07508.1"/>
    <property type="molecule type" value="Genomic_DNA"/>
</dbReference>
<dbReference type="GO" id="GO:0006207">
    <property type="term" value="P:'de novo' pyrimidine nucleobase biosynthetic process"/>
    <property type="evidence" value="ECO:0007669"/>
    <property type="project" value="TreeGrafter"/>
</dbReference>
<keyword evidence="8" id="KW-1185">Reference proteome</keyword>
<proteinExistence type="predicted"/>
<evidence type="ECO:0000313" key="8">
    <source>
        <dbReference type="Proteomes" id="UP000285146"/>
    </source>
</evidence>
<name>A0A423WVL6_9PEZI</name>
<comment type="caution">
    <text evidence="7">The sequence shown here is derived from an EMBL/GenBank/DDBJ whole genome shotgun (WGS) entry which is preliminary data.</text>
</comment>
<dbReference type="InterPro" id="IPR011060">
    <property type="entry name" value="RibuloseP-bd_barrel"/>
</dbReference>
<keyword evidence="4" id="KW-0456">Lyase</keyword>
<organism evidence="7 8">
    <name type="scientific">Cytospora leucostoma</name>
    <dbReference type="NCBI Taxonomy" id="1230097"/>
    <lineage>
        <taxon>Eukaryota</taxon>
        <taxon>Fungi</taxon>
        <taxon>Dikarya</taxon>
        <taxon>Ascomycota</taxon>
        <taxon>Pezizomycotina</taxon>
        <taxon>Sordariomycetes</taxon>
        <taxon>Sordariomycetidae</taxon>
        <taxon>Diaporthales</taxon>
        <taxon>Cytosporaceae</taxon>
        <taxon>Cytospora</taxon>
    </lineage>
</organism>
<keyword evidence="5" id="KW-0665">Pyrimidine biosynthesis</keyword>
<protein>
    <recommendedName>
        <fullName evidence="3">Orotidine 5'-phosphate decarboxylase</fullName>
        <ecNumber evidence="2">4.1.1.23</ecNumber>
    </recommendedName>
    <alternativeName>
        <fullName evidence="6">OMP decarboxylase</fullName>
    </alternativeName>
</protein>
<dbReference type="GO" id="GO:0005829">
    <property type="term" value="C:cytosol"/>
    <property type="evidence" value="ECO:0007669"/>
    <property type="project" value="TreeGrafter"/>
</dbReference>
<evidence type="ECO:0000256" key="4">
    <source>
        <dbReference type="ARBA" id="ARBA00022793"/>
    </source>
</evidence>
<dbReference type="InParanoid" id="A0A423WVL6"/>
<dbReference type="InterPro" id="IPR014732">
    <property type="entry name" value="OMPdecase"/>
</dbReference>
<dbReference type="GO" id="GO:0004590">
    <property type="term" value="F:orotidine-5'-phosphate decarboxylase activity"/>
    <property type="evidence" value="ECO:0007669"/>
    <property type="project" value="UniProtKB-EC"/>
</dbReference>
<sequence>MSSKSSVSYGQRSELHSHPVVKRLLNIAESKQSNLVISADLADTQSLLKCADELGPYIAVFKTHIGLI</sequence>
<dbReference type="InterPro" id="IPR013785">
    <property type="entry name" value="Aldolase_TIM"/>
</dbReference>
<evidence type="ECO:0000256" key="3">
    <source>
        <dbReference type="ARBA" id="ARBA00021923"/>
    </source>
</evidence>
<accession>A0A423WVL6</accession>
<reference evidence="7 8" key="1">
    <citation type="submission" date="2015-09" db="EMBL/GenBank/DDBJ databases">
        <title>Host preference determinants of Valsa canker pathogens revealed by comparative genomics.</title>
        <authorList>
            <person name="Yin Z."/>
            <person name="Huang L."/>
        </authorList>
    </citation>
    <scope>NUCLEOTIDE SEQUENCE [LARGE SCALE GENOMIC DNA]</scope>
    <source>
        <strain evidence="7 8">SXYLt</strain>
    </source>
</reference>
<evidence type="ECO:0000256" key="5">
    <source>
        <dbReference type="ARBA" id="ARBA00022975"/>
    </source>
</evidence>
<dbReference type="GO" id="GO:0044205">
    <property type="term" value="P:'de novo' UMP biosynthetic process"/>
    <property type="evidence" value="ECO:0007669"/>
    <property type="project" value="UniProtKB-UniPathway"/>
</dbReference>
<evidence type="ECO:0000256" key="1">
    <source>
        <dbReference type="ARBA" id="ARBA00004861"/>
    </source>
</evidence>
<dbReference type="PANTHER" id="PTHR32119">
    <property type="entry name" value="OROTIDINE 5'-PHOSPHATE DECARBOXYLASE"/>
    <property type="match status" value="1"/>
</dbReference>
<dbReference type="EC" id="4.1.1.23" evidence="2"/>
<comment type="pathway">
    <text evidence="1">Pyrimidine metabolism; UMP biosynthesis via de novo pathway; UMP from orotate: step 2/2.</text>
</comment>
<dbReference type="PANTHER" id="PTHR32119:SF2">
    <property type="entry name" value="OROTIDINE 5'-PHOSPHATE DECARBOXYLASE"/>
    <property type="match status" value="1"/>
</dbReference>